<evidence type="ECO:0008006" key="4">
    <source>
        <dbReference type="Google" id="ProtNLM"/>
    </source>
</evidence>
<keyword evidence="1" id="KW-1133">Transmembrane helix</keyword>
<evidence type="ECO:0000256" key="1">
    <source>
        <dbReference type="SAM" id="Phobius"/>
    </source>
</evidence>
<gene>
    <name evidence="2" type="ORF">CfE428DRAFT_3663</name>
</gene>
<protein>
    <recommendedName>
        <fullName evidence="4">Squalene cyclase C-terminal domain-containing protein</fullName>
    </recommendedName>
</protein>
<feature type="transmembrane region" description="Helical" evidence="1">
    <location>
        <begin position="21"/>
        <end position="44"/>
    </location>
</feature>
<evidence type="ECO:0000313" key="2">
    <source>
        <dbReference type="EMBL" id="EDY19005.1"/>
    </source>
</evidence>
<sequence length="497" mass="53752">MYTPEAKKPFMERLQERLAASRFLTFSALLHAILIFLGGGVVLYKQVTDTPDFAASGGDLVASDTQVQAPPEQPPDLTQEFTPQTPQLNAPSLSAITTSNATTPQFTVAAAVPTIAAPTNDMTKAIANAAKSLGKGGSSGIPGTMASRVGGTARAAAMQMNGGKKESEEAVLRGLRWLVKNQNADGSWGKPNGGGPTGAAMTGFSILSFLGHGETPVSAEFGPAIQKALDWVLKNGNANDGRLNMEKQFSQPGVYAHAIVTYGLGEYYTMTKDERVAPLLKKAVGYIVDGQGPDGGWMYAYDKTESDTSVSGWQIQALKAAHLSGLDIPGVDAALDKAMLDLQRVRGKNGGFGYRNAQQEKYSLTGVGVLCTYFWKQEKDKMVRDGIEYIMDHTTKSNLKDQYYPVEYKGDKADLYAWYYNTQACLMVGGAAWNTWNRLFQGEIVKNQSPDGSWPPLAGKSAGGDLQRSVEGMGPFYRTNLCILMLEVYYRYMPTTK</sequence>
<keyword evidence="1" id="KW-0472">Membrane</keyword>
<dbReference type="AlphaFoldDB" id="B4D425"/>
<reference evidence="2 3" key="1">
    <citation type="journal article" date="2011" name="J. Bacteriol.">
        <title>Genome sequence of Chthoniobacter flavus Ellin428, an aerobic heterotrophic soil bacterium.</title>
        <authorList>
            <person name="Kant R."/>
            <person name="van Passel M.W."/>
            <person name="Palva A."/>
            <person name="Lucas S."/>
            <person name="Lapidus A."/>
            <person name="Glavina Del Rio T."/>
            <person name="Dalin E."/>
            <person name="Tice H."/>
            <person name="Bruce D."/>
            <person name="Goodwin L."/>
            <person name="Pitluck S."/>
            <person name="Larimer F.W."/>
            <person name="Land M.L."/>
            <person name="Hauser L."/>
            <person name="Sangwan P."/>
            <person name="de Vos W.M."/>
            <person name="Janssen P.H."/>
            <person name="Smidt H."/>
        </authorList>
    </citation>
    <scope>NUCLEOTIDE SEQUENCE [LARGE SCALE GENOMIC DNA]</scope>
    <source>
        <strain evidence="2 3">Ellin428</strain>
    </source>
</reference>
<dbReference type="Proteomes" id="UP000005824">
    <property type="component" value="Unassembled WGS sequence"/>
</dbReference>
<dbReference type="Gene3D" id="1.50.10.20">
    <property type="match status" value="2"/>
</dbReference>
<dbReference type="InterPro" id="IPR008930">
    <property type="entry name" value="Terpenoid_cyclase/PrenylTrfase"/>
</dbReference>
<comment type="caution">
    <text evidence="2">The sequence shown here is derived from an EMBL/GenBank/DDBJ whole genome shotgun (WGS) entry which is preliminary data.</text>
</comment>
<dbReference type="eggNOG" id="COG1657">
    <property type="taxonomic scope" value="Bacteria"/>
</dbReference>
<proteinExistence type="predicted"/>
<dbReference type="RefSeq" id="WP_006980988.1">
    <property type="nucleotide sequence ID" value="NZ_ABVL01000010.1"/>
</dbReference>
<organism evidence="2 3">
    <name type="scientific">Chthoniobacter flavus Ellin428</name>
    <dbReference type="NCBI Taxonomy" id="497964"/>
    <lineage>
        <taxon>Bacteria</taxon>
        <taxon>Pseudomonadati</taxon>
        <taxon>Verrucomicrobiota</taxon>
        <taxon>Spartobacteria</taxon>
        <taxon>Chthoniobacterales</taxon>
        <taxon>Chthoniobacteraceae</taxon>
        <taxon>Chthoniobacter</taxon>
    </lineage>
</organism>
<name>B4D425_9BACT</name>
<dbReference type="EMBL" id="ABVL01000010">
    <property type="protein sequence ID" value="EDY19005.1"/>
    <property type="molecule type" value="Genomic_DNA"/>
</dbReference>
<keyword evidence="3" id="KW-1185">Reference proteome</keyword>
<dbReference type="STRING" id="497964.CfE428DRAFT_3663"/>
<keyword evidence="1" id="KW-0812">Transmembrane</keyword>
<dbReference type="SUPFAM" id="SSF48239">
    <property type="entry name" value="Terpenoid cyclases/Protein prenyltransferases"/>
    <property type="match status" value="1"/>
</dbReference>
<dbReference type="CDD" id="cd00688">
    <property type="entry name" value="ISOPREN_C2_like"/>
    <property type="match status" value="1"/>
</dbReference>
<evidence type="ECO:0000313" key="3">
    <source>
        <dbReference type="Proteomes" id="UP000005824"/>
    </source>
</evidence>
<accession>B4D425</accession>
<dbReference type="InParanoid" id="B4D425"/>